<evidence type="ECO:0000313" key="8">
    <source>
        <dbReference type="Proteomes" id="UP000241462"/>
    </source>
</evidence>
<dbReference type="GO" id="GO:0020037">
    <property type="term" value="F:heme binding"/>
    <property type="evidence" value="ECO:0007669"/>
    <property type="project" value="InterPro"/>
</dbReference>
<evidence type="ECO:0000313" key="7">
    <source>
        <dbReference type="EMBL" id="PSR86991.1"/>
    </source>
</evidence>
<dbReference type="PANTHER" id="PTHR24305">
    <property type="entry name" value="CYTOCHROME P450"/>
    <property type="match status" value="1"/>
</dbReference>
<dbReference type="InterPro" id="IPR050121">
    <property type="entry name" value="Cytochrome_P450_monoxygenase"/>
</dbReference>
<evidence type="ECO:0000256" key="3">
    <source>
        <dbReference type="ARBA" id="ARBA00022617"/>
    </source>
</evidence>
<dbReference type="InterPro" id="IPR001128">
    <property type="entry name" value="Cyt_P450"/>
</dbReference>
<dbReference type="Proteomes" id="UP000241462">
    <property type="component" value="Unassembled WGS sequence"/>
</dbReference>
<dbReference type="CDD" id="cd11058">
    <property type="entry name" value="CYP60B-like"/>
    <property type="match status" value="1"/>
</dbReference>
<dbReference type="SUPFAM" id="SSF48264">
    <property type="entry name" value="Cytochrome P450"/>
    <property type="match status" value="1"/>
</dbReference>
<dbReference type="GO" id="GO:0016705">
    <property type="term" value="F:oxidoreductase activity, acting on paired donors, with incorporation or reduction of molecular oxygen"/>
    <property type="evidence" value="ECO:0007669"/>
    <property type="project" value="InterPro"/>
</dbReference>
<dbReference type="PRINTS" id="PR00463">
    <property type="entry name" value="EP450I"/>
</dbReference>
<sequence>VYNLFLHPLSKIPGPKARAASNLPNIISLISGVDFENVKELHDKYGKVVRLAPDILSFNTAEAFQDIYGFHHQKGQIPKDLDFYLADVNSQRSLINADDVHHARVRRLIAHGFSNSALQGQEELLTTYFDLFVDRLKVLSRTTGTADMTDFFNFLAWDIIGDLSLGKSFGLLEEPAAPTWMEKVMGSSNSLFLYWIGNWIPAFGIPFRLWLRIPGMTDARTRLKNFTAEQVNARLAEKPERQDFISYILRYNVDQEILKGELYMTTRTFLNAGSDTTASTLTWCLWEILHQPDIYARVQKEVRDHFQHAKQITLHSSARDQLPFLFAVLEETLRKDPPTIGPGFARKTFEPTMVDGTMVPPGVRVGVPHYATFRSEKNFRDPEEFIPERWLGDPLYKDDRTDAFRPFQLGPRVCLGKNLAYAEMMSALARLFYYFDMSLTPDSSQWGKGRNAYFFWVKPPLNVNLKLSSRLQEDEKGLAKLLAKQ</sequence>
<keyword evidence="3 6" id="KW-0349">Heme</keyword>
<keyword evidence="7" id="KW-0560">Oxidoreductase</keyword>
<comment type="similarity">
    <text evidence="2">Belongs to the cytochrome P450 family.</text>
</comment>
<feature type="non-terminal residue" evidence="7">
    <location>
        <position position="1"/>
    </location>
</feature>
<name>A0A2T3A920_9PEZI</name>
<dbReference type="GO" id="GO:0005506">
    <property type="term" value="F:iron ion binding"/>
    <property type="evidence" value="ECO:0007669"/>
    <property type="project" value="InterPro"/>
</dbReference>
<dbReference type="PRINTS" id="PR00385">
    <property type="entry name" value="P450"/>
</dbReference>
<evidence type="ECO:0000256" key="6">
    <source>
        <dbReference type="PIRSR" id="PIRSR602401-1"/>
    </source>
</evidence>
<evidence type="ECO:0000256" key="2">
    <source>
        <dbReference type="ARBA" id="ARBA00010617"/>
    </source>
</evidence>
<reference evidence="7 8" key="1">
    <citation type="journal article" date="2018" name="Mycol. Prog.">
        <title>Coniella lustricola, a new species from submerged detritus.</title>
        <authorList>
            <person name="Raudabaugh D.B."/>
            <person name="Iturriaga T."/>
            <person name="Carver A."/>
            <person name="Mondo S."/>
            <person name="Pangilinan J."/>
            <person name="Lipzen A."/>
            <person name="He G."/>
            <person name="Amirebrahimi M."/>
            <person name="Grigoriev I.V."/>
            <person name="Miller A.N."/>
        </authorList>
    </citation>
    <scope>NUCLEOTIDE SEQUENCE [LARGE SCALE GENOMIC DNA]</scope>
    <source>
        <strain evidence="7 8">B22-T-1</strain>
    </source>
</reference>
<dbReference type="Pfam" id="PF00067">
    <property type="entry name" value="p450"/>
    <property type="match status" value="1"/>
</dbReference>
<comment type="cofactor">
    <cofactor evidence="1 6">
        <name>heme</name>
        <dbReference type="ChEBI" id="CHEBI:30413"/>
    </cofactor>
</comment>
<dbReference type="EMBL" id="KZ678435">
    <property type="protein sequence ID" value="PSR86991.1"/>
    <property type="molecule type" value="Genomic_DNA"/>
</dbReference>
<dbReference type="InterPro" id="IPR002401">
    <property type="entry name" value="Cyt_P450_E_grp-I"/>
</dbReference>
<accession>A0A2T3A920</accession>
<dbReference type="GO" id="GO:0004497">
    <property type="term" value="F:monooxygenase activity"/>
    <property type="evidence" value="ECO:0007669"/>
    <property type="project" value="UniProtKB-KW"/>
</dbReference>
<evidence type="ECO:0000256" key="1">
    <source>
        <dbReference type="ARBA" id="ARBA00001971"/>
    </source>
</evidence>
<dbReference type="InterPro" id="IPR036396">
    <property type="entry name" value="Cyt_P450_sf"/>
</dbReference>
<evidence type="ECO:0000256" key="4">
    <source>
        <dbReference type="ARBA" id="ARBA00022723"/>
    </source>
</evidence>
<dbReference type="AlphaFoldDB" id="A0A2T3A920"/>
<feature type="binding site" description="axial binding residue" evidence="6">
    <location>
        <position position="414"/>
    </location>
    <ligand>
        <name>heme</name>
        <dbReference type="ChEBI" id="CHEBI:30413"/>
    </ligand>
    <ligandPart>
        <name>Fe</name>
        <dbReference type="ChEBI" id="CHEBI:18248"/>
    </ligandPart>
</feature>
<keyword evidence="5 6" id="KW-0408">Iron</keyword>
<dbReference type="OrthoDB" id="1470350at2759"/>
<dbReference type="STRING" id="2025994.A0A2T3A920"/>
<keyword evidence="4 6" id="KW-0479">Metal-binding</keyword>
<keyword evidence="8" id="KW-1185">Reference proteome</keyword>
<dbReference type="PANTHER" id="PTHR24305:SF210">
    <property type="entry name" value="CYTOCHROME P450 MONOOXYGENASE ASQL-RELATED"/>
    <property type="match status" value="1"/>
</dbReference>
<keyword evidence="7" id="KW-0503">Monooxygenase</keyword>
<gene>
    <name evidence="7" type="ORF">BD289DRAFT_367799</name>
</gene>
<evidence type="ECO:0000256" key="5">
    <source>
        <dbReference type="ARBA" id="ARBA00023004"/>
    </source>
</evidence>
<dbReference type="Gene3D" id="1.10.630.10">
    <property type="entry name" value="Cytochrome P450"/>
    <property type="match status" value="1"/>
</dbReference>
<protein>
    <submittedName>
        <fullName evidence="7">Putative benzoate 4-monooxygenase cytochrome P450</fullName>
    </submittedName>
</protein>
<proteinExistence type="inferred from homology"/>
<dbReference type="InParanoid" id="A0A2T3A920"/>
<organism evidence="7 8">
    <name type="scientific">Coniella lustricola</name>
    <dbReference type="NCBI Taxonomy" id="2025994"/>
    <lineage>
        <taxon>Eukaryota</taxon>
        <taxon>Fungi</taxon>
        <taxon>Dikarya</taxon>
        <taxon>Ascomycota</taxon>
        <taxon>Pezizomycotina</taxon>
        <taxon>Sordariomycetes</taxon>
        <taxon>Sordariomycetidae</taxon>
        <taxon>Diaporthales</taxon>
        <taxon>Schizoparmaceae</taxon>
        <taxon>Coniella</taxon>
    </lineage>
</organism>